<evidence type="ECO:0000313" key="1">
    <source>
        <dbReference type="EMBL" id="RRT44929.1"/>
    </source>
</evidence>
<sequence>MSSWKFPCFKSPFLFSARRSRVKRVRKSLESSLLARIELIESYAKVVGFFLQISSMIEIEVEMDTDVLAAEAVGNAVSIK</sequence>
<gene>
    <name evidence="1" type="ORF">B296_00033990</name>
</gene>
<reference evidence="1 2" key="1">
    <citation type="journal article" date="2014" name="Agronomy (Basel)">
        <title>A Draft Genome Sequence for Ensete ventricosum, the Drought-Tolerant Tree Against Hunger.</title>
        <authorList>
            <person name="Harrison J."/>
            <person name="Moore K.A."/>
            <person name="Paszkiewicz K."/>
            <person name="Jones T."/>
            <person name="Grant M."/>
            <person name="Ambacheew D."/>
            <person name="Muzemil S."/>
            <person name="Studholme D.J."/>
        </authorList>
    </citation>
    <scope>NUCLEOTIDE SEQUENCE [LARGE SCALE GENOMIC DNA]</scope>
</reference>
<accession>A0A426XZK4</accession>
<dbReference type="PANTHER" id="PTHR37381">
    <property type="entry name" value="PENTATRICOPEPTIDE REPEAT (PPR) SUPERFAMILY PROTEIN"/>
    <property type="match status" value="1"/>
</dbReference>
<name>A0A426XZK4_ENSVE</name>
<dbReference type="PANTHER" id="PTHR37381:SF1">
    <property type="entry name" value="PENTATRICOPEPTIDE REPEAT (PPR) SUPERFAMILY PROTEIN"/>
    <property type="match status" value="1"/>
</dbReference>
<dbReference type="Proteomes" id="UP000287651">
    <property type="component" value="Unassembled WGS sequence"/>
</dbReference>
<evidence type="ECO:0000313" key="2">
    <source>
        <dbReference type="Proteomes" id="UP000287651"/>
    </source>
</evidence>
<proteinExistence type="predicted"/>
<dbReference type="AlphaFoldDB" id="A0A426XZK4"/>
<protein>
    <submittedName>
        <fullName evidence="1">Uncharacterized protein</fullName>
    </submittedName>
</protein>
<dbReference type="EMBL" id="AMZH03016154">
    <property type="protein sequence ID" value="RRT44929.1"/>
    <property type="molecule type" value="Genomic_DNA"/>
</dbReference>
<organism evidence="1 2">
    <name type="scientific">Ensete ventricosum</name>
    <name type="common">Abyssinian banana</name>
    <name type="synonym">Musa ensete</name>
    <dbReference type="NCBI Taxonomy" id="4639"/>
    <lineage>
        <taxon>Eukaryota</taxon>
        <taxon>Viridiplantae</taxon>
        <taxon>Streptophyta</taxon>
        <taxon>Embryophyta</taxon>
        <taxon>Tracheophyta</taxon>
        <taxon>Spermatophyta</taxon>
        <taxon>Magnoliopsida</taxon>
        <taxon>Liliopsida</taxon>
        <taxon>Zingiberales</taxon>
        <taxon>Musaceae</taxon>
        <taxon>Ensete</taxon>
    </lineage>
</organism>
<comment type="caution">
    <text evidence="1">The sequence shown here is derived from an EMBL/GenBank/DDBJ whole genome shotgun (WGS) entry which is preliminary data.</text>
</comment>